<dbReference type="InterPro" id="IPR011146">
    <property type="entry name" value="HIT-like"/>
</dbReference>
<evidence type="ECO:0000313" key="5">
    <source>
        <dbReference type="EMBL" id="RUS82715.1"/>
    </source>
</evidence>
<evidence type="ECO:0000259" key="4">
    <source>
        <dbReference type="PROSITE" id="PS51084"/>
    </source>
</evidence>
<keyword evidence="6" id="KW-1185">Reference proteome</keyword>
<dbReference type="PROSITE" id="PS00892">
    <property type="entry name" value="HIT_1"/>
    <property type="match status" value="1"/>
</dbReference>
<dbReference type="CDD" id="cd01276">
    <property type="entry name" value="PKCI_related"/>
    <property type="match status" value="1"/>
</dbReference>
<dbReference type="Gene3D" id="3.30.428.10">
    <property type="entry name" value="HIT-like"/>
    <property type="match status" value="1"/>
</dbReference>
<dbReference type="PRINTS" id="PR00332">
    <property type="entry name" value="HISTRIAD"/>
</dbReference>
<dbReference type="InterPro" id="IPR019808">
    <property type="entry name" value="Histidine_triad_CS"/>
</dbReference>
<dbReference type="InterPro" id="IPR036265">
    <property type="entry name" value="HIT-like_sf"/>
</dbReference>
<dbReference type="Proteomes" id="UP000271974">
    <property type="component" value="Unassembled WGS sequence"/>
</dbReference>
<evidence type="ECO:0000256" key="1">
    <source>
        <dbReference type="PIRSR" id="PIRSR601310-1"/>
    </source>
</evidence>
<sequence length="191" mass="21028">MSLFLRTLPRLLTRSRSRSIFNSVQFHSHQVSRYANLLGIMTNLWTLRPASAALHLSLTNYEGGVSDEVSKAQKAAISGEQTIFSKIVDKSIPADILYEDDKCLAFSDVSPQAPVHFLVIPKIPIPMLSLATNSDQMLLGHLLLVAKDTAEKLGLKKGYRVVINNGQDGSQSVYHLHVHVLGGRQMGWPPG</sequence>
<name>A0A433TMC7_ELYCH</name>
<dbReference type="PROSITE" id="PS51084">
    <property type="entry name" value="HIT_2"/>
    <property type="match status" value="1"/>
</dbReference>
<comment type="caution">
    <text evidence="5">The sequence shown here is derived from an EMBL/GenBank/DDBJ whole genome shotgun (WGS) entry which is preliminary data.</text>
</comment>
<reference evidence="5 6" key="1">
    <citation type="submission" date="2019-01" db="EMBL/GenBank/DDBJ databases">
        <title>A draft genome assembly of the solar-powered sea slug Elysia chlorotica.</title>
        <authorList>
            <person name="Cai H."/>
            <person name="Li Q."/>
            <person name="Fang X."/>
            <person name="Li J."/>
            <person name="Curtis N.E."/>
            <person name="Altenburger A."/>
            <person name="Shibata T."/>
            <person name="Feng M."/>
            <person name="Maeda T."/>
            <person name="Schwartz J.A."/>
            <person name="Shigenobu S."/>
            <person name="Lundholm N."/>
            <person name="Nishiyama T."/>
            <person name="Yang H."/>
            <person name="Hasebe M."/>
            <person name="Li S."/>
            <person name="Pierce S.K."/>
            <person name="Wang J."/>
        </authorList>
    </citation>
    <scope>NUCLEOTIDE SEQUENCE [LARGE SCALE GENOMIC DNA]</scope>
    <source>
        <strain evidence="5">EC2010</strain>
        <tissue evidence="5">Whole organism of an adult</tissue>
    </source>
</reference>
<feature type="active site" description="Tele-AMP-histidine intermediate" evidence="1">
    <location>
        <position position="177"/>
    </location>
</feature>
<proteinExistence type="predicted"/>
<organism evidence="5 6">
    <name type="scientific">Elysia chlorotica</name>
    <name type="common">Eastern emerald elysia</name>
    <name type="synonym">Sea slug</name>
    <dbReference type="NCBI Taxonomy" id="188477"/>
    <lineage>
        <taxon>Eukaryota</taxon>
        <taxon>Metazoa</taxon>
        <taxon>Spiralia</taxon>
        <taxon>Lophotrochozoa</taxon>
        <taxon>Mollusca</taxon>
        <taxon>Gastropoda</taxon>
        <taxon>Heterobranchia</taxon>
        <taxon>Euthyneura</taxon>
        <taxon>Panpulmonata</taxon>
        <taxon>Sacoglossa</taxon>
        <taxon>Placobranchoidea</taxon>
        <taxon>Plakobranchidae</taxon>
        <taxon>Elysia</taxon>
    </lineage>
</organism>
<dbReference type="InterPro" id="IPR001310">
    <property type="entry name" value="Histidine_triad_HIT"/>
</dbReference>
<dbReference type="OrthoDB" id="672793at2759"/>
<dbReference type="SUPFAM" id="SSF54197">
    <property type="entry name" value="HIT-like"/>
    <property type="match status" value="1"/>
</dbReference>
<dbReference type="STRING" id="188477.A0A433TMC7"/>
<evidence type="ECO:0000256" key="2">
    <source>
        <dbReference type="PIRSR" id="PIRSR601310-3"/>
    </source>
</evidence>
<dbReference type="EMBL" id="RQTK01000275">
    <property type="protein sequence ID" value="RUS82715.1"/>
    <property type="molecule type" value="Genomic_DNA"/>
</dbReference>
<feature type="short sequence motif" description="Histidine triad motif" evidence="2 3">
    <location>
        <begin position="175"/>
        <end position="179"/>
    </location>
</feature>
<evidence type="ECO:0000256" key="3">
    <source>
        <dbReference type="PROSITE-ProRule" id="PRU00464"/>
    </source>
</evidence>
<dbReference type="AlphaFoldDB" id="A0A433TMC7"/>
<protein>
    <recommendedName>
        <fullName evidence="4">HIT domain-containing protein</fullName>
    </recommendedName>
</protein>
<evidence type="ECO:0000313" key="6">
    <source>
        <dbReference type="Proteomes" id="UP000271974"/>
    </source>
</evidence>
<dbReference type="GO" id="GO:0003824">
    <property type="term" value="F:catalytic activity"/>
    <property type="evidence" value="ECO:0007669"/>
    <property type="project" value="InterPro"/>
</dbReference>
<dbReference type="PANTHER" id="PTHR23089">
    <property type="entry name" value="HISTIDINE TRIAD HIT PROTEIN"/>
    <property type="match status" value="1"/>
</dbReference>
<accession>A0A433TMC7</accession>
<feature type="domain" description="HIT" evidence="4">
    <location>
        <begin position="83"/>
        <end position="191"/>
    </location>
</feature>
<dbReference type="Pfam" id="PF01230">
    <property type="entry name" value="HIT"/>
    <property type="match status" value="1"/>
</dbReference>
<gene>
    <name evidence="5" type="ORF">EGW08_009552</name>
</gene>
<dbReference type="FunFam" id="3.30.428.10:FF:000005">
    <property type="entry name" value="Histidine triad nucleotide-binding protein 1"/>
    <property type="match status" value="1"/>
</dbReference>